<dbReference type="PANTHER" id="PTHR33428">
    <property type="entry name" value="CHLOROPHYLLASE-2, CHLOROPLASTIC"/>
    <property type="match status" value="1"/>
</dbReference>
<sequence length="311" mass="33491">MKPMKKTITTLSAVALLGLLGLAGCQALEQAFAVKVEKITHVQTNAPLEKQYSQMGPYAVAVQKYPAANKEQDYFTVYYPQTGGQYPLIVLANGTGMKVSSYEAVLQHLASHGFVVIGSQEGTSWTGSGVAGSLDFALSLNQNKTSPLYQKINPAKIGVSGHSQGGVGAINAATTQTNSRLIRSVYTASTTQHRLARDLNWDYDISKINVPYFETSGTGVFDAGKPDETAGGIAPLSSLKNNFNKISGQAVIAQRKGEDHGAMLYVPNGYMAAWFLYTLNNDAKAKQVFVGQNAEISKNSNWQNVQSKNLR</sequence>
<evidence type="ECO:0000313" key="5">
    <source>
        <dbReference type="Proteomes" id="UP000294619"/>
    </source>
</evidence>
<feature type="domain" description="PET hydrolase/cutinase-like" evidence="2">
    <location>
        <begin position="54"/>
        <end position="180"/>
    </location>
</feature>
<feature type="chain" id="PRO_5020216554" evidence="1">
    <location>
        <begin position="28"/>
        <end position="311"/>
    </location>
</feature>
<dbReference type="InterPro" id="IPR029058">
    <property type="entry name" value="AB_hydrolase_fold"/>
</dbReference>
<dbReference type="Proteomes" id="UP000294619">
    <property type="component" value="Unassembled WGS sequence"/>
</dbReference>
<dbReference type="RefSeq" id="WP_132965011.1">
    <property type="nucleotide sequence ID" value="NZ_LEKL01000019.1"/>
</dbReference>
<feature type="signal peptide" evidence="1">
    <location>
        <begin position="1"/>
        <end position="27"/>
    </location>
</feature>
<organism evidence="3 5">
    <name type="scientific">Testudinibacter aquarius</name>
    <dbReference type="NCBI Taxonomy" id="1524974"/>
    <lineage>
        <taxon>Bacteria</taxon>
        <taxon>Pseudomonadati</taxon>
        <taxon>Pseudomonadota</taxon>
        <taxon>Gammaproteobacteria</taxon>
        <taxon>Pasteurellales</taxon>
        <taxon>Pasteurellaceae</taxon>
        <taxon>Testudinibacter</taxon>
    </lineage>
</organism>
<dbReference type="EMBL" id="VDGV01000009">
    <property type="protein sequence ID" value="TNG93304.1"/>
    <property type="molecule type" value="Genomic_DNA"/>
</dbReference>
<evidence type="ECO:0000256" key="1">
    <source>
        <dbReference type="SAM" id="SignalP"/>
    </source>
</evidence>
<dbReference type="Pfam" id="PF12740">
    <property type="entry name" value="PETase"/>
    <property type="match status" value="1"/>
</dbReference>
<dbReference type="PANTHER" id="PTHR33428:SF14">
    <property type="entry name" value="CARBOXYLESTERASE TYPE B DOMAIN-CONTAINING PROTEIN"/>
    <property type="match status" value="1"/>
</dbReference>
<gene>
    <name evidence="3" type="ORF">EDC16_102119</name>
    <name evidence="4" type="ORF">FHQ21_01570</name>
</gene>
<keyword evidence="4" id="KW-0378">Hydrolase</keyword>
<dbReference type="Proteomes" id="UP000305526">
    <property type="component" value="Unassembled WGS sequence"/>
</dbReference>
<reference evidence="4 6" key="2">
    <citation type="submission" date="2019-05" db="EMBL/GenBank/DDBJ databases">
        <title>Pasteurellaceae isolates from reptiles.</title>
        <authorList>
            <person name="Bojesen A.M."/>
            <person name="Lund E."/>
        </authorList>
    </citation>
    <scope>NUCLEOTIDE SEQUENCE [LARGE SCALE GENOMIC DNA]</scope>
    <source>
        <strain evidence="4 6">ELNT2x</strain>
    </source>
</reference>
<evidence type="ECO:0000313" key="6">
    <source>
        <dbReference type="Proteomes" id="UP000305526"/>
    </source>
</evidence>
<dbReference type="SUPFAM" id="SSF53474">
    <property type="entry name" value="alpha/beta-Hydrolases"/>
    <property type="match status" value="1"/>
</dbReference>
<dbReference type="Gene3D" id="3.40.50.1820">
    <property type="entry name" value="alpha/beta hydrolase"/>
    <property type="match status" value="1"/>
</dbReference>
<evidence type="ECO:0000313" key="4">
    <source>
        <dbReference type="EMBL" id="TNG93304.1"/>
    </source>
</evidence>
<dbReference type="AlphaFoldDB" id="A0A4R3YBS9"/>
<dbReference type="InterPro" id="IPR041127">
    <property type="entry name" value="PET_hydrolase/cutinase-like"/>
</dbReference>
<accession>A0A4R3YBS9</accession>
<evidence type="ECO:0000313" key="3">
    <source>
        <dbReference type="EMBL" id="TCV89242.1"/>
    </source>
</evidence>
<keyword evidence="6" id="KW-1185">Reference proteome</keyword>
<dbReference type="PROSITE" id="PS51257">
    <property type="entry name" value="PROKAR_LIPOPROTEIN"/>
    <property type="match status" value="1"/>
</dbReference>
<keyword evidence="1" id="KW-0732">Signal</keyword>
<evidence type="ECO:0000259" key="2">
    <source>
        <dbReference type="Pfam" id="PF12740"/>
    </source>
</evidence>
<comment type="caution">
    <text evidence="3">The sequence shown here is derived from an EMBL/GenBank/DDBJ whole genome shotgun (WGS) entry which is preliminary data.</text>
</comment>
<dbReference type="EMBL" id="SMCP01000002">
    <property type="protein sequence ID" value="TCV89242.1"/>
    <property type="molecule type" value="Genomic_DNA"/>
</dbReference>
<protein>
    <submittedName>
        <fullName evidence="4">Alpha/beta hydrolase</fullName>
    </submittedName>
    <submittedName>
        <fullName evidence="3">Chlorophyllase-like protein</fullName>
    </submittedName>
</protein>
<dbReference type="GO" id="GO:0016787">
    <property type="term" value="F:hydrolase activity"/>
    <property type="evidence" value="ECO:0007669"/>
    <property type="project" value="UniProtKB-KW"/>
</dbReference>
<reference evidence="3 5" key="1">
    <citation type="submission" date="2019-03" db="EMBL/GenBank/DDBJ databases">
        <title>Genomic Encyclopedia of Type Strains, Phase IV (KMG-IV): sequencing the most valuable type-strain genomes for metagenomic binning, comparative biology and taxonomic classification.</title>
        <authorList>
            <person name="Goeker M."/>
        </authorList>
    </citation>
    <scope>NUCLEOTIDE SEQUENCE [LARGE SCALE GENOMIC DNA]</scope>
    <source>
        <strain evidence="3 5">DSM 28140</strain>
    </source>
</reference>
<proteinExistence type="predicted"/>
<name>A0A4R3YBS9_9PAST</name>